<dbReference type="InterPro" id="IPR051556">
    <property type="entry name" value="N-term/lysine_N-AcTrnsfr"/>
</dbReference>
<feature type="domain" description="N-acetyltransferase" evidence="3">
    <location>
        <begin position="4"/>
        <end position="167"/>
    </location>
</feature>
<proteinExistence type="predicted"/>
<organism evidence="4 5">
    <name type="scientific">Candidatus Scalindua brodae</name>
    <dbReference type="NCBI Taxonomy" id="237368"/>
    <lineage>
        <taxon>Bacteria</taxon>
        <taxon>Pseudomonadati</taxon>
        <taxon>Planctomycetota</taxon>
        <taxon>Candidatus Brocadiia</taxon>
        <taxon>Candidatus Brocadiales</taxon>
        <taxon>Candidatus Scalinduaceae</taxon>
        <taxon>Candidatus Scalindua</taxon>
    </lineage>
</organism>
<dbReference type="PANTHER" id="PTHR42919:SF8">
    <property type="entry name" value="N-ALPHA-ACETYLTRANSFERASE 50"/>
    <property type="match status" value="1"/>
</dbReference>
<evidence type="ECO:0000313" key="4">
    <source>
        <dbReference type="EMBL" id="KHE91433.1"/>
    </source>
</evidence>
<dbReference type="eggNOG" id="COG0456">
    <property type="taxonomic scope" value="Bacteria"/>
</dbReference>
<protein>
    <submittedName>
        <fullName evidence="4">Ribosomal-protein-alanine N-acetyltransferase</fullName>
    </submittedName>
</protein>
<dbReference type="Pfam" id="PF00583">
    <property type="entry name" value="Acetyltransf_1"/>
    <property type="match status" value="1"/>
</dbReference>
<evidence type="ECO:0000313" key="5">
    <source>
        <dbReference type="Proteomes" id="UP000030652"/>
    </source>
</evidence>
<reference evidence="4 5" key="1">
    <citation type="submission" date="2014-10" db="EMBL/GenBank/DDBJ databases">
        <title>Draft genome of anammox bacterium scalindua brodae, obtained using differential coverage binning of sequence data from two enrichment reactors.</title>
        <authorList>
            <person name="Speth D.R."/>
            <person name="Russ L."/>
            <person name="Kartal B."/>
            <person name="Op den Camp H.J."/>
            <person name="Dutilh B.E."/>
            <person name="Jetten M.S."/>
        </authorList>
    </citation>
    <scope>NUCLEOTIDE SEQUENCE [LARGE SCALE GENOMIC DNA]</scope>
    <source>
        <strain evidence="4">RU1</strain>
    </source>
</reference>
<dbReference type="SUPFAM" id="SSF55729">
    <property type="entry name" value="Acyl-CoA N-acyltransferases (Nat)"/>
    <property type="match status" value="1"/>
</dbReference>
<gene>
    <name evidence="4" type="ORF">SCABRO_02836</name>
</gene>
<dbReference type="PANTHER" id="PTHR42919">
    <property type="entry name" value="N-ALPHA-ACETYLTRANSFERASE"/>
    <property type="match status" value="1"/>
</dbReference>
<dbReference type="AlphaFoldDB" id="A0A0B0EJY2"/>
<evidence type="ECO:0000256" key="2">
    <source>
        <dbReference type="ARBA" id="ARBA00023315"/>
    </source>
</evidence>
<dbReference type="PROSITE" id="PS51186">
    <property type="entry name" value="GNAT"/>
    <property type="match status" value="1"/>
</dbReference>
<sequence>MIVEIIHVSTPDEIAAVERLAQEIWPQHFTPIIGASQVVYMLGKFQSAEAILSQINSGWEYYLVTVDNEMVGYAGLVPDIDAKRLMLSKIYVKKSARGKGVGKSILDFVERKCKREKLSTLWLTVNRFNNGPISWYEGRGFVTINEIKKDIGGGFIMDDYIMERKIKIENA</sequence>
<evidence type="ECO:0000259" key="3">
    <source>
        <dbReference type="PROSITE" id="PS51186"/>
    </source>
</evidence>
<keyword evidence="1 4" id="KW-0808">Transferase</keyword>
<evidence type="ECO:0000256" key="1">
    <source>
        <dbReference type="ARBA" id="ARBA00022679"/>
    </source>
</evidence>
<dbReference type="InterPro" id="IPR000182">
    <property type="entry name" value="GNAT_dom"/>
</dbReference>
<dbReference type="Proteomes" id="UP000030652">
    <property type="component" value="Unassembled WGS sequence"/>
</dbReference>
<keyword evidence="2" id="KW-0012">Acyltransferase</keyword>
<accession>A0A0B0EJY2</accession>
<dbReference type="CDD" id="cd04301">
    <property type="entry name" value="NAT_SF"/>
    <property type="match status" value="1"/>
</dbReference>
<dbReference type="Gene3D" id="3.40.630.30">
    <property type="match status" value="1"/>
</dbReference>
<dbReference type="EMBL" id="JRYO01000197">
    <property type="protein sequence ID" value="KHE91433.1"/>
    <property type="molecule type" value="Genomic_DNA"/>
</dbReference>
<dbReference type="InterPro" id="IPR016181">
    <property type="entry name" value="Acyl_CoA_acyltransferase"/>
</dbReference>
<comment type="caution">
    <text evidence="4">The sequence shown here is derived from an EMBL/GenBank/DDBJ whole genome shotgun (WGS) entry which is preliminary data.</text>
</comment>
<name>A0A0B0EJY2_9BACT</name>
<dbReference type="GO" id="GO:0016747">
    <property type="term" value="F:acyltransferase activity, transferring groups other than amino-acyl groups"/>
    <property type="evidence" value="ECO:0007669"/>
    <property type="project" value="InterPro"/>
</dbReference>